<dbReference type="Gene3D" id="2.170.130.10">
    <property type="entry name" value="TonB-dependent receptor, plug domain"/>
    <property type="match status" value="1"/>
</dbReference>
<dbReference type="InterPro" id="IPR039426">
    <property type="entry name" value="TonB-dep_rcpt-like"/>
</dbReference>
<gene>
    <name evidence="10" type="ORF">J3U88_24340</name>
</gene>
<keyword evidence="10" id="KW-0675">Receptor</keyword>
<sequence length="963" mass="106421">MSLTTKSNWRSWVFVLFACASLTAFASDNTHGFLQGTVTSPDGGELPGVVVNVENQKTGLNRSMPTNDRGSYRFPALPVGTYTVTATMTGFQTAKRTDIYIGIGDKTTLNLVLKPGDVSEVITVTAEESVVDTSSTTFGLNVRTAELVERVPVVRDQTAVALLAPGATEGDESFETEDLHGGQKLASIGGSSVAENAYLVNGLNTTNFRNGLGGSTVPFEFLEELQVKTGGYQAEFGRSTGGVINTVTKSGTNDLHYGLTFFWEPEALGSQSPDTYQRTNSAEDRDVTDLNLYVSGPIVKDKAFFYLLYNPRRTESQDTRVDQDRTYESDDAFWGAKFDWHVTPEHAIEVTVFSDEQDREQTNFDFARGVGRGDFAGNATHSRGGDNIIAKYTGTISPTFFVSAQYGINKFDRTSSSPLDLNPRITDRRTGTNLNLGSWVNRTVVEADDEREAMRLDFDWYVGNHSIRAGFDYETNTSFNNENYSGDIWWRYELAGEGNDFGVPAGTEIVRERVFRNGGSFEVETTALYVQDSWQINPNMTLNLGLRNETFNNMNAEGSTFIKVSNQLAPRLGFIYDPKGDSSSKIYVNYGRYYLPIASNTNIRMSGAEFFTEDYYVLNGINGDDSPIKGDLVQSSVFGDGTVPDTSEILDTSVEPMYQDEFVLGYETKVSENWAVGIRGVHRTLGEAIEDIAVDAALNRYVEENFGISDFAGGFDYYILTNPGTDLTFSTDVDGDGVFEEITLSGSELGYPKAERDYYAVEFTFQRAWTDNWMVQGSYTWSHSYGNYEGWVRSDNGQDDAGITTNFDQPGLLDGGGGNLPNDRRHNFKVFGAYGFDNGLSLGANLSVRSGRPRNAFGVHPTDEFAALYGQESFYVDGVLQPRGSLGTTSTVTRFDTSAQYPFSIGNGQINLRVDIFNVFDFDTVTQVNETAEEDNGSPDPNFGLPEYYQTPRSVRFSAQLRF</sequence>
<dbReference type="PANTHER" id="PTHR30069">
    <property type="entry name" value="TONB-DEPENDENT OUTER MEMBRANE RECEPTOR"/>
    <property type="match status" value="1"/>
</dbReference>
<keyword evidence="11" id="KW-1185">Reference proteome</keyword>
<reference evidence="10" key="1">
    <citation type="submission" date="2021-03" db="EMBL/GenBank/DDBJ databases">
        <authorList>
            <person name="Wang G."/>
        </authorList>
    </citation>
    <scope>NUCLEOTIDE SEQUENCE</scope>
    <source>
        <strain evidence="10">KCTC 12899</strain>
    </source>
</reference>
<evidence type="ECO:0000256" key="7">
    <source>
        <dbReference type="PROSITE-ProRule" id="PRU01360"/>
    </source>
</evidence>
<dbReference type="RefSeq" id="WP_207861603.1">
    <property type="nucleotide sequence ID" value="NZ_JAFREP010000026.1"/>
</dbReference>
<dbReference type="InterPro" id="IPR037066">
    <property type="entry name" value="Plug_dom_sf"/>
</dbReference>
<keyword evidence="3 7" id="KW-1134">Transmembrane beta strand</keyword>
<dbReference type="GO" id="GO:0015344">
    <property type="term" value="F:siderophore uptake transmembrane transporter activity"/>
    <property type="evidence" value="ECO:0007669"/>
    <property type="project" value="TreeGrafter"/>
</dbReference>
<dbReference type="InterPro" id="IPR036942">
    <property type="entry name" value="Beta-barrel_TonB_sf"/>
</dbReference>
<evidence type="ECO:0000313" key="10">
    <source>
        <dbReference type="EMBL" id="MBO1321630.1"/>
    </source>
</evidence>
<name>A0A8J7QG04_9BACT</name>
<keyword evidence="5 7" id="KW-0472">Membrane</keyword>
<evidence type="ECO:0000256" key="1">
    <source>
        <dbReference type="ARBA" id="ARBA00004571"/>
    </source>
</evidence>
<dbReference type="InterPro" id="IPR013784">
    <property type="entry name" value="Carb-bd-like_fold"/>
</dbReference>
<dbReference type="PANTHER" id="PTHR30069:SF46">
    <property type="entry name" value="OAR PROTEIN"/>
    <property type="match status" value="1"/>
</dbReference>
<dbReference type="Gene3D" id="2.60.40.1120">
    <property type="entry name" value="Carboxypeptidase-like, regulatory domain"/>
    <property type="match status" value="1"/>
</dbReference>
<comment type="similarity">
    <text evidence="7">Belongs to the TonB-dependent receptor family.</text>
</comment>
<keyword evidence="6 7" id="KW-0998">Cell outer membrane</keyword>
<protein>
    <submittedName>
        <fullName evidence="10">TonB-dependent receptor</fullName>
    </submittedName>
</protein>
<feature type="chain" id="PRO_5035314102" evidence="8">
    <location>
        <begin position="27"/>
        <end position="963"/>
    </location>
</feature>
<dbReference type="GO" id="GO:0044718">
    <property type="term" value="P:siderophore transmembrane transport"/>
    <property type="evidence" value="ECO:0007669"/>
    <property type="project" value="TreeGrafter"/>
</dbReference>
<dbReference type="SUPFAM" id="SSF49452">
    <property type="entry name" value="Starch-binding domain-like"/>
    <property type="match status" value="1"/>
</dbReference>
<evidence type="ECO:0000256" key="6">
    <source>
        <dbReference type="ARBA" id="ARBA00023237"/>
    </source>
</evidence>
<feature type="signal peptide" evidence="8">
    <location>
        <begin position="1"/>
        <end position="26"/>
    </location>
</feature>
<comment type="subcellular location">
    <subcellularLocation>
        <location evidence="1 7">Cell outer membrane</location>
        <topology evidence="1 7">Multi-pass membrane protein</topology>
    </subcellularLocation>
</comment>
<dbReference type="InterPro" id="IPR057601">
    <property type="entry name" value="Oar-like_b-barrel"/>
</dbReference>
<dbReference type="Pfam" id="PF25183">
    <property type="entry name" value="OMP_b-brl_4"/>
    <property type="match status" value="2"/>
</dbReference>
<feature type="domain" description="TonB-dependent transporter Oar-like beta-barrel" evidence="9">
    <location>
        <begin position="564"/>
        <end position="834"/>
    </location>
</feature>
<feature type="domain" description="TonB-dependent transporter Oar-like beta-barrel" evidence="9">
    <location>
        <begin position="329"/>
        <end position="555"/>
    </location>
</feature>
<dbReference type="SUPFAM" id="SSF56935">
    <property type="entry name" value="Porins"/>
    <property type="match status" value="1"/>
</dbReference>
<evidence type="ECO:0000313" key="11">
    <source>
        <dbReference type="Proteomes" id="UP000664417"/>
    </source>
</evidence>
<dbReference type="GO" id="GO:0030246">
    <property type="term" value="F:carbohydrate binding"/>
    <property type="evidence" value="ECO:0007669"/>
    <property type="project" value="InterPro"/>
</dbReference>
<proteinExistence type="inferred from homology"/>
<dbReference type="GO" id="GO:0009279">
    <property type="term" value="C:cell outer membrane"/>
    <property type="evidence" value="ECO:0007669"/>
    <property type="project" value="UniProtKB-SubCell"/>
</dbReference>
<dbReference type="Gene3D" id="2.40.170.20">
    <property type="entry name" value="TonB-dependent receptor, beta-barrel domain"/>
    <property type="match status" value="1"/>
</dbReference>
<keyword evidence="4 7" id="KW-0812">Transmembrane</keyword>
<accession>A0A8J7QG04</accession>
<keyword evidence="2 7" id="KW-0813">Transport</keyword>
<dbReference type="EMBL" id="JAFREP010000026">
    <property type="protein sequence ID" value="MBO1321630.1"/>
    <property type="molecule type" value="Genomic_DNA"/>
</dbReference>
<dbReference type="AlphaFoldDB" id="A0A8J7QG04"/>
<evidence type="ECO:0000256" key="8">
    <source>
        <dbReference type="SAM" id="SignalP"/>
    </source>
</evidence>
<dbReference type="Proteomes" id="UP000664417">
    <property type="component" value="Unassembled WGS sequence"/>
</dbReference>
<evidence type="ECO:0000259" key="9">
    <source>
        <dbReference type="Pfam" id="PF25183"/>
    </source>
</evidence>
<evidence type="ECO:0000256" key="3">
    <source>
        <dbReference type="ARBA" id="ARBA00022452"/>
    </source>
</evidence>
<dbReference type="Pfam" id="PF13620">
    <property type="entry name" value="CarboxypepD_reg"/>
    <property type="match status" value="1"/>
</dbReference>
<organism evidence="10 11">
    <name type="scientific">Acanthopleuribacter pedis</name>
    <dbReference type="NCBI Taxonomy" id="442870"/>
    <lineage>
        <taxon>Bacteria</taxon>
        <taxon>Pseudomonadati</taxon>
        <taxon>Acidobacteriota</taxon>
        <taxon>Holophagae</taxon>
        <taxon>Acanthopleuribacterales</taxon>
        <taxon>Acanthopleuribacteraceae</taxon>
        <taxon>Acanthopleuribacter</taxon>
    </lineage>
</organism>
<evidence type="ECO:0000256" key="4">
    <source>
        <dbReference type="ARBA" id="ARBA00022692"/>
    </source>
</evidence>
<dbReference type="PROSITE" id="PS52016">
    <property type="entry name" value="TONB_DEPENDENT_REC_3"/>
    <property type="match status" value="1"/>
</dbReference>
<keyword evidence="8" id="KW-0732">Signal</keyword>
<evidence type="ECO:0000256" key="2">
    <source>
        <dbReference type="ARBA" id="ARBA00022448"/>
    </source>
</evidence>
<evidence type="ECO:0000256" key="5">
    <source>
        <dbReference type="ARBA" id="ARBA00023136"/>
    </source>
</evidence>
<comment type="caution">
    <text evidence="10">The sequence shown here is derived from an EMBL/GenBank/DDBJ whole genome shotgun (WGS) entry which is preliminary data.</text>
</comment>